<evidence type="ECO:0000256" key="2">
    <source>
        <dbReference type="ARBA" id="ARBA00022723"/>
    </source>
</evidence>
<keyword evidence="6" id="KW-0812">Transmembrane</keyword>
<reference evidence="9" key="1">
    <citation type="journal article" date="2014" name="Int. J. Syst. Evol. Microbiol.">
        <title>Complete genome of a new Firmicutes species belonging to the dominant human colonic microbiota ('Ruminococcus bicirculans') reveals two chromosomes and a selective capacity to utilize plant glucans.</title>
        <authorList>
            <consortium name="NISC Comparative Sequencing Program"/>
            <person name="Wegmann U."/>
            <person name="Louis P."/>
            <person name="Goesmann A."/>
            <person name="Henrissat B."/>
            <person name="Duncan S.H."/>
            <person name="Flint H.J."/>
        </authorList>
    </citation>
    <scope>NUCLEOTIDE SEQUENCE</scope>
    <source>
        <strain evidence="9">NBRC 102424</strain>
    </source>
</reference>
<dbReference type="CDD" id="cd04278">
    <property type="entry name" value="ZnMc_MMP"/>
    <property type="match status" value="1"/>
</dbReference>
<keyword evidence="7" id="KW-0732">Signal</keyword>
<reference evidence="9" key="2">
    <citation type="submission" date="2023-01" db="EMBL/GenBank/DDBJ databases">
        <title>Draft genome sequence of Methylophaga thalassica strain NBRC 102424.</title>
        <authorList>
            <person name="Sun Q."/>
            <person name="Mori K."/>
        </authorList>
    </citation>
    <scope>NUCLEOTIDE SEQUENCE</scope>
    <source>
        <strain evidence="9">NBRC 102424</strain>
    </source>
</reference>
<evidence type="ECO:0000313" key="9">
    <source>
        <dbReference type="EMBL" id="GLP99938.1"/>
    </source>
</evidence>
<dbReference type="SUPFAM" id="SSF55486">
    <property type="entry name" value="Metalloproteases ('zincins'), catalytic domain"/>
    <property type="match status" value="1"/>
</dbReference>
<feature type="domain" description="Peptidase metallopeptidase" evidence="8">
    <location>
        <begin position="25"/>
        <end position="205"/>
    </location>
</feature>
<keyword evidence="1" id="KW-0645">Protease</keyword>
<keyword evidence="6" id="KW-0472">Membrane</keyword>
<evidence type="ECO:0000313" key="10">
    <source>
        <dbReference type="Proteomes" id="UP001161423"/>
    </source>
</evidence>
<dbReference type="EMBL" id="BSND01000005">
    <property type="protein sequence ID" value="GLP99938.1"/>
    <property type="molecule type" value="Genomic_DNA"/>
</dbReference>
<dbReference type="InterPro" id="IPR024079">
    <property type="entry name" value="MetalloPept_cat_dom_sf"/>
</dbReference>
<dbReference type="Pfam" id="PF00413">
    <property type="entry name" value="Peptidase_M10"/>
    <property type="match status" value="1"/>
</dbReference>
<dbReference type="InterPro" id="IPR021190">
    <property type="entry name" value="Pept_M10A"/>
</dbReference>
<dbReference type="SMART" id="SM00235">
    <property type="entry name" value="ZnMc"/>
    <property type="match status" value="1"/>
</dbReference>
<evidence type="ECO:0000256" key="7">
    <source>
        <dbReference type="SAM" id="SignalP"/>
    </source>
</evidence>
<dbReference type="InterPro" id="IPR001818">
    <property type="entry name" value="Pept_M10_metallopeptidase"/>
</dbReference>
<evidence type="ECO:0000256" key="6">
    <source>
        <dbReference type="SAM" id="Phobius"/>
    </source>
</evidence>
<evidence type="ECO:0000256" key="4">
    <source>
        <dbReference type="ARBA" id="ARBA00022833"/>
    </source>
</evidence>
<accession>A0ABQ5TW11</accession>
<gene>
    <name evidence="9" type="ORF">GCM10007891_17920</name>
</gene>
<dbReference type="PRINTS" id="PR00138">
    <property type="entry name" value="MATRIXIN"/>
</dbReference>
<dbReference type="Gene3D" id="3.40.390.10">
    <property type="entry name" value="Collagenase (Catalytic Domain)"/>
    <property type="match status" value="1"/>
</dbReference>
<dbReference type="PANTHER" id="PTHR10201:SF323">
    <property type="entry name" value="MATRIX METALLOPROTEINASE-21"/>
    <property type="match status" value="1"/>
</dbReference>
<dbReference type="InterPro" id="IPR033739">
    <property type="entry name" value="M10A_MMP"/>
</dbReference>
<dbReference type="InterPro" id="IPR006026">
    <property type="entry name" value="Peptidase_Metallo"/>
</dbReference>
<feature type="signal peptide" evidence="7">
    <location>
        <begin position="1"/>
        <end position="18"/>
    </location>
</feature>
<keyword evidence="2" id="KW-0479">Metal-binding</keyword>
<evidence type="ECO:0000256" key="1">
    <source>
        <dbReference type="ARBA" id="ARBA00022670"/>
    </source>
</evidence>
<evidence type="ECO:0000256" key="3">
    <source>
        <dbReference type="ARBA" id="ARBA00022801"/>
    </source>
</evidence>
<feature type="transmembrane region" description="Helical" evidence="6">
    <location>
        <begin position="210"/>
        <end position="229"/>
    </location>
</feature>
<keyword evidence="10" id="KW-1185">Reference proteome</keyword>
<keyword evidence="3" id="KW-0378">Hydrolase</keyword>
<name>A0ABQ5TW11_9GAMM</name>
<dbReference type="RefSeq" id="WP_284723124.1">
    <property type="nucleotide sequence ID" value="NZ_BSND01000005.1"/>
</dbReference>
<proteinExistence type="predicted"/>
<keyword evidence="4" id="KW-0862">Zinc</keyword>
<protein>
    <recommendedName>
        <fullName evidence="8">Peptidase metallopeptidase domain-containing protein</fullName>
    </recommendedName>
</protein>
<comment type="caution">
    <text evidence="9">The sequence shown here is derived from an EMBL/GenBank/DDBJ whole genome shotgun (WGS) entry which is preliminary data.</text>
</comment>
<dbReference type="Proteomes" id="UP001161423">
    <property type="component" value="Unassembled WGS sequence"/>
</dbReference>
<evidence type="ECO:0000259" key="8">
    <source>
        <dbReference type="SMART" id="SM00235"/>
    </source>
</evidence>
<organism evidence="9 10">
    <name type="scientific">Methylophaga thalassica</name>
    <dbReference type="NCBI Taxonomy" id="40223"/>
    <lineage>
        <taxon>Bacteria</taxon>
        <taxon>Pseudomonadati</taxon>
        <taxon>Pseudomonadota</taxon>
        <taxon>Gammaproteobacteria</taxon>
        <taxon>Thiotrichales</taxon>
        <taxon>Piscirickettsiaceae</taxon>
        <taxon>Methylophaga</taxon>
    </lineage>
</organism>
<keyword evidence="6" id="KW-1133">Transmembrane helix</keyword>
<keyword evidence="5" id="KW-0482">Metalloprotease</keyword>
<feature type="chain" id="PRO_5046301673" description="Peptidase metallopeptidase domain-containing protein" evidence="7">
    <location>
        <begin position="19"/>
        <end position="237"/>
    </location>
</feature>
<sequence length="237" mass="25423">MKTFTALLCLFFLSTANAYTLSSGPIQKWGDPTLGTGATISYSFMMGGEQCDTSTCSALDSFMPLGFQQEIKKAFNTWSSVANLNFIEVADDGANFNTLTTSGDIRIGGEMIDGPSGVLAHAFYPDTHWYFSAGGDLHFDTSETWSIDNLVDGISIFWVALHEIGHSLGLGHSNESNAIMGPYYNPVLTGLQADDIAGIQYLYGANISAVPVPAAFWLLSSALVGLCGLRRKTSSKN</sequence>
<dbReference type="PANTHER" id="PTHR10201">
    <property type="entry name" value="MATRIX METALLOPROTEINASE"/>
    <property type="match status" value="1"/>
</dbReference>
<evidence type="ECO:0000256" key="5">
    <source>
        <dbReference type="ARBA" id="ARBA00023049"/>
    </source>
</evidence>